<evidence type="ECO:0000313" key="1">
    <source>
        <dbReference type="EMBL" id="KAF6479985.1"/>
    </source>
</evidence>
<protein>
    <submittedName>
        <fullName evidence="1">FCH and mu domain containing endocytic adaptor 1</fullName>
    </submittedName>
</protein>
<dbReference type="Proteomes" id="UP000550707">
    <property type="component" value="Unassembled WGS sequence"/>
</dbReference>
<proteinExistence type="predicted"/>
<dbReference type="EMBL" id="JACASF010000004">
    <property type="protein sequence ID" value="KAF6479985.1"/>
    <property type="molecule type" value="Genomic_DNA"/>
</dbReference>
<comment type="caution">
    <text evidence="1">The sequence shown here is derived from an EMBL/GenBank/DDBJ whole genome shotgun (WGS) entry which is preliminary data.</text>
</comment>
<evidence type="ECO:0000313" key="2">
    <source>
        <dbReference type="Proteomes" id="UP000550707"/>
    </source>
</evidence>
<reference evidence="1 2" key="1">
    <citation type="journal article" date="2020" name="Nature">
        <title>Six reference-quality genomes reveal evolution of bat adaptations.</title>
        <authorList>
            <person name="Jebb D."/>
            <person name="Huang Z."/>
            <person name="Pippel M."/>
            <person name="Hughes G.M."/>
            <person name="Lavrichenko K."/>
            <person name="Devanna P."/>
            <person name="Winkler S."/>
            <person name="Jermiin L.S."/>
            <person name="Skirmuntt E.C."/>
            <person name="Katzourakis A."/>
            <person name="Burkitt-Gray L."/>
            <person name="Ray D.A."/>
            <person name="Sullivan K.A.M."/>
            <person name="Roscito J.G."/>
            <person name="Kirilenko B.M."/>
            <person name="Davalos L.M."/>
            <person name="Corthals A.P."/>
            <person name="Power M.L."/>
            <person name="Jones G."/>
            <person name="Ransome R.D."/>
            <person name="Dechmann D.K.N."/>
            <person name="Locatelli A.G."/>
            <person name="Puechmaille S.J."/>
            <person name="Fedrigo O."/>
            <person name="Jarvis E.D."/>
            <person name="Hiller M."/>
            <person name="Vernes S.C."/>
            <person name="Myers E.W."/>
            <person name="Teeling E.C."/>
        </authorList>
    </citation>
    <scope>NUCLEOTIDE SEQUENCE [LARGE SCALE GENOMIC DNA]</scope>
    <source>
        <strain evidence="1">MMolMol1</strain>
        <tissue evidence="1">Muscle</tissue>
    </source>
</reference>
<gene>
    <name evidence="1" type="ORF">HJG59_005082</name>
</gene>
<keyword evidence="2" id="KW-1185">Reference proteome</keyword>
<dbReference type="AlphaFoldDB" id="A0A7J8I757"/>
<sequence>MWPITAPVSVSHWTLFPQQLPRVELSAQVWTQLAQGADLLSIPDCVTLGGQLEFPLLRPKTAMTLQLKLAFPSDRH</sequence>
<organism evidence="1 2">
    <name type="scientific">Molossus molossus</name>
    <name type="common">Pallas' mastiff bat</name>
    <name type="synonym">Vespertilio molossus</name>
    <dbReference type="NCBI Taxonomy" id="27622"/>
    <lineage>
        <taxon>Eukaryota</taxon>
        <taxon>Metazoa</taxon>
        <taxon>Chordata</taxon>
        <taxon>Craniata</taxon>
        <taxon>Vertebrata</taxon>
        <taxon>Euteleostomi</taxon>
        <taxon>Mammalia</taxon>
        <taxon>Eutheria</taxon>
        <taxon>Laurasiatheria</taxon>
        <taxon>Chiroptera</taxon>
        <taxon>Yangochiroptera</taxon>
        <taxon>Molossidae</taxon>
        <taxon>Molossus</taxon>
    </lineage>
</organism>
<accession>A0A7J8I757</accession>
<name>A0A7J8I757_MOLMO</name>